<gene>
    <name evidence="1" type="ORF">SAMN05216469_102258</name>
</gene>
<dbReference type="Proteomes" id="UP000186015">
    <property type="component" value="Unassembled WGS sequence"/>
</dbReference>
<evidence type="ECO:0000313" key="1">
    <source>
        <dbReference type="EMBL" id="SEK41393.1"/>
    </source>
</evidence>
<dbReference type="RefSeq" id="WP_074829620.1">
    <property type="nucleotide sequence ID" value="NZ_FOAT01000002.1"/>
</dbReference>
<accession>A0A1H7GT83</accession>
<protein>
    <submittedName>
        <fullName evidence="1">Uncharacterized protein</fullName>
    </submittedName>
</protein>
<sequence length="71" mass="8578">MEIYNKQERGYIEVWLTNEEQQMYDREELTERLLARVKKKKCRVAFFLSGSEDPYPITENLLLTNLKTIYS</sequence>
<reference evidence="1 2" key="1">
    <citation type="submission" date="2016-10" db="EMBL/GenBank/DDBJ databases">
        <authorList>
            <person name="de Groot N.N."/>
        </authorList>
    </citation>
    <scope>NUCLEOTIDE SEQUENCE [LARGE SCALE GENOMIC DNA]</scope>
    <source>
        <strain evidence="1 2">KH2T6</strain>
    </source>
</reference>
<dbReference type="EMBL" id="FOAT01000002">
    <property type="protein sequence ID" value="SEK41393.1"/>
    <property type="molecule type" value="Genomic_DNA"/>
</dbReference>
<organism evidence="1 2">
    <name type="scientific">Ruminococcus albus</name>
    <dbReference type="NCBI Taxonomy" id="1264"/>
    <lineage>
        <taxon>Bacteria</taxon>
        <taxon>Bacillati</taxon>
        <taxon>Bacillota</taxon>
        <taxon>Clostridia</taxon>
        <taxon>Eubacteriales</taxon>
        <taxon>Oscillospiraceae</taxon>
        <taxon>Ruminococcus</taxon>
    </lineage>
</organism>
<evidence type="ECO:0000313" key="2">
    <source>
        <dbReference type="Proteomes" id="UP000186015"/>
    </source>
</evidence>
<dbReference type="OrthoDB" id="1863064at2"/>
<proteinExistence type="predicted"/>
<name>A0A1H7GT83_RUMAL</name>
<dbReference type="AlphaFoldDB" id="A0A1H7GT83"/>